<dbReference type="HAMAP" id="MF_00934">
    <property type="entry name" value="23SrRNA_methyltr_J"/>
    <property type="match status" value="1"/>
</dbReference>
<dbReference type="Pfam" id="PF04378">
    <property type="entry name" value="RsmJ"/>
    <property type="match status" value="1"/>
</dbReference>
<evidence type="ECO:0000313" key="2">
    <source>
        <dbReference type="EMBL" id="OAM87353.1"/>
    </source>
</evidence>
<feature type="active site" description="Proton acceptor" evidence="1">
    <location>
        <position position="185"/>
    </location>
</feature>
<proteinExistence type="inferred from homology"/>
<dbReference type="Proteomes" id="UP000078486">
    <property type="component" value="Unassembled WGS sequence"/>
</dbReference>
<organism evidence="2 3">
    <name type="scientific">Termitidicoccus mucosus</name>
    <dbReference type="NCBI Taxonomy" id="1184151"/>
    <lineage>
        <taxon>Bacteria</taxon>
        <taxon>Pseudomonadati</taxon>
        <taxon>Verrucomicrobiota</taxon>
        <taxon>Opitutia</taxon>
        <taxon>Opitutales</taxon>
        <taxon>Opitutaceae</taxon>
        <taxon>Termitidicoccus</taxon>
    </lineage>
</organism>
<keyword evidence="1" id="KW-0808">Transferase</keyword>
<dbReference type="AlphaFoldDB" id="A0A178IBD5"/>
<dbReference type="SUPFAM" id="SSF53335">
    <property type="entry name" value="S-adenosyl-L-methionine-dependent methyltransferases"/>
    <property type="match status" value="1"/>
</dbReference>
<comment type="function">
    <text evidence="1">Specifically methylates the adenine in position 2030 of 23S rRNA.</text>
</comment>
<reference evidence="2 3" key="1">
    <citation type="submission" date="2016-01" db="EMBL/GenBank/DDBJ databases">
        <title>High potential of lignocellulose degradation of a new Verrucomicrobia species.</title>
        <authorList>
            <person name="Wang Y."/>
            <person name="Shi Y."/>
            <person name="Qiu Z."/>
            <person name="Liu S."/>
            <person name="Yang H."/>
        </authorList>
    </citation>
    <scope>NUCLEOTIDE SEQUENCE [LARGE SCALE GENOMIC DNA]</scope>
    <source>
        <strain evidence="2 3">TSB47</strain>
    </source>
</reference>
<protein>
    <recommendedName>
        <fullName evidence="1">Ribosomal RNA large subunit methyltransferase J</fullName>
        <ecNumber evidence="1">2.1.1.266</ecNumber>
    </recommendedName>
    <alternativeName>
        <fullName evidence="1">23S rRNA (adenine(2030)-N6)-methyltransferase</fullName>
    </alternativeName>
    <alternativeName>
        <fullName evidence="1">23S rRNA m6A2030 methyltransferase</fullName>
    </alternativeName>
</protein>
<feature type="binding site" evidence="1">
    <location>
        <begin position="164"/>
        <end position="165"/>
    </location>
    <ligand>
        <name>S-adenosyl-L-methionine</name>
        <dbReference type="ChEBI" id="CHEBI:59789"/>
    </ligand>
</feature>
<dbReference type="GO" id="GO:0070475">
    <property type="term" value="P:rRNA base methylation"/>
    <property type="evidence" value="ECO:0007669"/>
    <property type="project" value="UniProtKB-UniRule"/>
</dbReference>
<dbReference type="Gene3D" id="3.40.50.150">
    <property type="entry name" value="Vaccinia Virus protein VP39"/>
    <property type="match status" value="1"/>
</dbReference>
<dbReference type="InterPro" id="IPR007473">
    <property type="entry name" value="RlmJ"/>
</dbReference>
<comment type="similarity">
    <text evidence="1">Belongs to the RlmJ family.</text>
</comment>
<dbReference type="PANTHER" id="PTHR37426:SF1">
    <property type="entry name" value="RIBOSOMAL RNA LARGE SUBUNIT METHYLTRANSFERASE J"/>
    <property type="match status" value="1"/>
</dbReference>
<keyword evidence="1" id="KW-0694">RNA-binding</keyword>
<feature type="binding site" evidence="1">
    <location>
        <position position="185"/>
    </location>
    <ligand>
        <name>S-adenosyl-L-methionine</name>
        <dbReference type="ChEBI" id="CHEBI:59789"/>
    </ligand>
</feature>
<dbReference type="EMBL" id="LRRQ01000174">
    <property type="protein sequence ID" value="OAM87353.1"/>
    <property type="molecule type" value="Genomic_DNA"/>
</dbReference>
<feature type="binding site" evidence="1">
    <location>
        <position position="139"/>
    </location>
    <ligand>
        <name>S-adenosyl-L-methionine</name>
        <dbReference type="ChEBI" id="CHEBI:59789"/>
    </ligand>
</feature>
<feature type="site" description="Interaction with substrate rRNA" evidence="1">
    <location>
        <position position="3"/>
    </location>
</feature>
<dbReference type="InterPro" id="IPR029063">
    <property type="entry name" value="SAM-dependent_MTases_sf"/>
</dbReference>
<dbReference type="PANTHER" id="PTHR37426">
    <property type="entry name" value="RIBOSOMAL RNA LARGE SUBUNIT METHYLTRANSFERASE J"/>
    <property type="match status" value="1"/>
</dbReference>
<dbReference type="OrthoDB" id="9791274at2"/>
<feature type="binding site" evidence="1">
    <location>
        <position position="41"/>
    </location>
    <ligand>
        <name>S-adenosyl-L-methionine</name>
        <dbReference type="ChEBI" id="CHEBI:59789"/>
    </ligand>
</feature>
<evidence type="ECO:0000256" key="1">
    <source>
        <dbReference type="HAMAP-Rule" id="MF_00934"/>
    </source>
</evidence>
<evidence type="ECO:0000313" key="3">
    <source>
        <dbReference type="Proteomes" id="UP000078486"/>
    </source>
</evidence>
<comment type="subunit">
    <text evidence="1">Monomer.</text>
</comment>
<dbReference type="GO" id="GO:0036307">
    <property type="term" value="F:23S rRNA (adenine(2030)-N(6))-methyltransferase activity"/>
    <property type="evidence" value="ECO:0007669"/>
    <property type="project" value="UniProtKB-UniRule"/>
</dbReference>
<dbReference type="RefSeq" id="WP_068772724.1">
    <property type="nucleotide sequence ID" value="NZ_CP109796.1"/>
</dbReference>
<dbReference type="EC" id="2.1.1.266" evidence="1"/>
<gene>
    <name evidence="1" type="primary">rlmJ</name>
    <name evidence="2" type="ORF">AW736_23380</name>
</gene>
<feature type="binding site" evidence="1">
    <location>
        <position position="121"/>
    </location>
    <ligand>
        <name>S-adenosyl-L-methionine</name>
        <dbReference type="ChEBI" id="CHEBI:59789"/>
    </ligand>
</feature>
<dbReference type="GO" id="GO:0005829">
    <property type="term" value="C:cytosol"/>
    <property type="evidence" value="ECO:0007669"/>
    <property type="project" value="TreeGrafter"/>
</dbReference>
<name>A0A178IBD5_9BACT</name>
<keyword evidence="1" id="KW-0949">S-adenosyl-L-methionine</keyword>
<dbReference type="STRING" id="1184151.AW736_23380"/>
<comment type="caution">
    <text evidence="2">The sequence shown here is derived from an EMBL/GenBank/DDBJ whole genome shotgun (WGS) entry which is preliminary data.</text>
</comment>
<comment type="catalytic activity">
    <reaction evidence="1">
        <text>adenosine(2030) in 23S rRNA + S-adenosyl-L-methionine = N(6)-methyladenosine(2030) in 23S rRNA + S-adenosyl-L-homocysteine + H(+)</text>
        <dbReference type="Rhea" id="RHEA:43736"/>
        <dbReference type="Rhea" id="RHEA-COMP:10668"/>
        <dbReference type="Rhea" id="RHEA-COMP:10669"/>
        <dbReference type="ChEBI" id="CHEBI:15378"/>
        <dbReference type="ChEBI" id="CHEBI:57856"/>
        <dbReference type="ChEBI" id="CHEBI:59789"/>
        <dbReference type="ChEBI" id="CHEBI:74411"/>
        <dbReference type="ChEBI" id="CHEBI:74449"/>
        <dbReference type="EC" id="2.1.1.266"/>
    </reaction>
</comment>
<keyword evidence="1" id="KW-0698">rRNA processing</keyword>
<accession>A0A178IBD5</accession>
<sequence>MNYRHRFHAGNFADVAKHALLVQLLRGLQRKEKGFLYLDTHAGCGGYDLHAAARGDSLAREPEHPAGIGRLADCDGSGAESDPISGYAALVRRFDREARGTPPDGADAVTGGTDIRFYPGSPALARLLLRPQDRMALCEKHPAEFAALREQLGRARRVSLHEMDGYTAIRAMLPPPEKRALVLIDPPFEEREEFARITEALAGGVRRAPGATFAVWYPLTERARADAFLDEIAAGGAAPAFAAELTVAGEDSPLRMRGCGVAVLNPPWQVDRVIAPMMRRLAALLAQGDGGAGGLRWITPEE</sequence>
<feature type="binding site" evidence="1">
    <location>
        <position position="18"/>
    </location>
    <ligand>
        <name>S-adenosyl-L-methionine</name>
        <dbReference type="ChEBI" id="CHEBI:59789"/>
    </ligand>
</feature>
<dbReference type="GO" id="GO:0003723">
    <property type="term" value="F:RNA binding"/>
    <property type="evidence" value="ECO:0007669"/>
    <property type="project" value="UniProtKB-UniRule"/>
</dbReference>
<keyword evidence="1" id="KW-0489">Methyltransferase</keyword>
<keyword evidence="3" id="KW-1185">Reference proteome</keyword>